<comment type="similarity">
    <text evidence="2">Belongs to the RNase H family.</text>
</comment>
<dbReference type="InParanoid" id="W3WP87"/>
<dbReference type="GO" id="GO:0046872">
    <property type="term" value="F:metal ion binding"/>
    <property type="evidence" value="ECO:0007669"/>
    <property type="project" value="UniProtKB-KW"/>
</dbReference>
<reference evidence="10" key="1">
    <citation type="journal article" date="2015" name="BMC Genomics">
        <title>Genomic and transcriptomic analysis of the endophytic fungus Pestalotiopsis fici reveals its lifestyle and high potential for synthesis of natural products.</title>
        <authorList>
            <person name="Wang X."/>
            <person name="Zhang X."/>
            <person name="Liu L."/>
            <person name="Xiang M."/>
            <person name="Wang W."/>
            <person name="Sun X."/>
            <person name="Che Y."/>
            <person name="Guo L."/>
            <person name="Liu G."/>
            <person name="Guo L."/>
            <person name="Wang C."/>
            <person name="Yin W.B."/>
            <person name="Stadler M."/>
            <person name="Zhang X."/>
            <person name="Liu X."/>
        </authorList>
    </citation>
    <scope>NUCLEOTIDE SEQUENCE [LARGE SCALE GENOMIC DNA]</scope>
    <source>
        <strain evidence="10">W106-1 / CGMCC3.15140</strain>
    </source>
</reference>
<organism evidence="9 10">
    <name type="scientific">Pestalotiopsis fici (strain W106-1 / CGMCC3.15140)</name>
    <dbReference type="NCBI Taxonomy" id="1229662"/>
    <lineage>
        <taxon>Eukaryota</taxon>
        <taxon>Fungi</taxon>
        <taxon>Dikarya</taxon>
        <taxon>Ascomycota</taxon>
        <taxon>Pezizomycotina</taxon>
        <taxon>Sordariomycetes</taxon>
        <taxon>Xylariomycetidae</taxon>
        <taxon>Amphisphaeriales</taxon>
        <taxon>Sporocadaceae</taxon>
        <taxon>Pestalotiopsis</taxon>
    </lineage>
</organism>
<dbReference type="EC" id="3.1.26.4" evidence="3"/>
<keyword evidence="4" id="KW-0540">Nuclease</keyword>
<dbReference type="AlphaFoldDB" id="W3WP87"/>
<evidence type="ECO:0000259" key="8">
    <source>
        <dbReference type="PROSITE" id="PS50879"/>
    </source>
</evidence>
<dbReference type="InterPro" id="IPR036397">
    <property type="entry name" value="RNaseH_sf"/>
</dbReference>
<evidence type="ECO:0000256" key="2">
    <source>
        <dbReference type="ARBA" id="ARBA00005300"/>
    </source>
</evidence>
<dbReference type="InterPro" id="IPR002156">
    <property type="entry name" value="RNaseH_domain"/>
</dbReference>
<dbReference type="Gene3D" id="3.30.420.10">
    <property type="entry name" value="Ribonuclease H-like superfamily/Ribonuclease H"/>
    <property type="match status" value="1"/>
</dbReference>
<dbReference type="Proteomes" id="UP000030651">
    <property type="component" value="Unassembled WGS sequence"/>
</dbReference>
<sequence>MPYKMVFRVDGGCRGNGRPGAIGAAAAVLDTSSGRGYRYMTKELPDYPTPTNQRAELTAIIMALEWALDRYQELNTSPHCFIDIYSDSRYAVDCMNIWTCTWYKNGWVNSRGFEVANRDLLEEAVDLELRVRDELGDLEFHWVPREDNALADKHCNEALDEKARYDSSSSDSDW</sequence>
<evidence type="ECO:0000256" key="6">
    <source>
        <dbReference type="ARBA" id="ARBA00022759"/>
    </source>
</evidence>
<keyword evidence="7" id="KW-0378">Hydrolase</keyword>
<evidence type="ECO:0000313" key="10">
    <source>
        <dbReference type="Proteomes" id="UP000030651"/>
    </source>
</evidence>
<dbReference type="SUPFAM" id="SSF53098">
    <property type="entry name" value="Ribonuclease H-like"/>
    <property type="match status" value="1"/>
</dbReference>
<dbReference type="OMA" id="WIYKWTR"/>
<name>W3WP87_PESFW</name>
<dbReference type="GeneID" id="19277576"/>
<comment type="catalytic activity">
    <reaction evidence="1">
        <text>Endonucleolytic cleavage to 5'-phosphomonoester.</text>
        <dbReference type="EC" id="3.1.26.4"/>
    </reaction>
</comment>
<evidence type="ECO:0000313" key="9">
    <source>
        <dbReference type="EMBL" id="ETS75619.1"/>
    </source>
</evidence>
<evidence type="ECO:0000256" key="7">
    <source>
        <dbReference type="ARBA" id="ARBA00022801"/>
    </source>
</evidence>
<dbReference type="HOGENOM" id="CLU_030894_4_3_1"/>
<dbReference type="GO" id="GO:0004523">
    <property type="term" value="F:RNA-DNA hybrid ribonuclease activity"/>
    <property type="evidence" value="ECO:0007669"/>
    <property type="project" value="UniProtKB-EC"/>
</dbReference>
<dbReference type="PANTHER" id="PTHR10642:SF26">
    <property type="entry name" value="RIBONUCLEASE H1"/>
    <property type="match status" value="1"/>
</dbReference>
<evidence type="ECO:0000256" key="4">
    <source>
        <dbReference type="ARBA" id="ARBA00022722"/>
    </source>
</evidence>
<dbReference type="GO" id="GO:0043137">
    <property type="term" value="P:DNA replication, removal of RNA primer"/>
    <property type="evidence" value="ECO:0007669"/>
    <property type="project" value="TreeGrafter"/>
</dbReference>
<dbReference type="STRING" id="1229662.W3WP87"/>
<dbReference type="OrthoDB" id="245563at2759"/>
<dbReference type="Pfam" id="PF00075">
    <property type="entry name" value="RNase_H"/>
    <property type="match status" value="1"/>
</dbReference>
<dbReference type="KEGG" id="pfy:PFICI_12563"/>
<dbReference type="eggNOG" id="KOG3752">
    <property type="taxonomic scope" value="Eukaryota"/>
</dbReference>
<dbReference type="EMBL" id="KI912118">
    <property type="protein sequence ID" value="ETS75619.1"/>
    <property type="molecule type" value="Genomic_DNA"/>
</dbReference>
<evidence type="ECO:0000256" key="1">
    <source>
        <dbReference type="ARBA" id="ARBA00000077"/>
    </source>
</evidence>
<evidence type="ECO:0000256" key="5">
    <source>
        <dbReference type="ARBA" id="ARBA00022723"/>
    </source>
</evidence>
<proteinExistence type="inferred from homology"/>
<dbReference type="PROSITE" id="PS50879">
    <property type="entry name" value="RNASE_H_1"/>
    <property type="match status" value="1"/>
</dbReference>
<gene>
    <name evidence="9" type="ORF">PFICI_12563</name>
</gene>
<dbReference type="InterPro" id="IPR050092">
    <property type="entry name" value="RNase_H"/>
</dbReference>
<evidence type="ECO:0000256" key="3">
    <source>
        <dbReference type="ARBA" id="ARBA00012180"/>
    </source>
</evidence>
<dbReference type="RefSeq" id="XP_007839335.1">
    <property type="nucleotide sequence ID" value="XM_007841144.1"/>
</dbReference>
<protein>
    <recommendedName>
        <fullName evidence="3">ribonuclease H</fullName>
        <ecNumber evidence="3">3.1.26.4</ecNumber>
    </recommendedName>
</protein>
<dbReference type="GO" id="GO:0003676">
    <property type="term" value="F:nucleic acid binding"/>
    <property type="evidence" value="ECO:0007669"/>
    <property type="project" value="InterPro"/>
</dbReference>
<keyword evidence="10" id="KW-1185">Reference proteome</keyword>
<accession>W3WP87</accession>
<keyword evidence="5" id="KW-0479">Metal-binding</keyword>
<keyword evidence="6" id="KW-0255">Endonuclease</keyword>
<feature type="domain" description="RNase H type-1" evidence="8">
    <location>
        <begin position="1"/>
        <end position="168"/>
    </location>
</feature>
<dbReference type="PANTHER" id="PTHR10642">
    <property type="entry name" value="RIBONUCLEASE H1"/>
    <property type="match status" value="1"/>
</dbReference>
<dbReference type="InterPro" id="IPR012337">
    <property type="entry name" value="RNaseH-like_sf"/>
</dbReference>